<feature type="region of interest" description="Disordered" evidence="5">
    <location>
        <begin position="1"/>
        <end position="22"/>
    </location>
</feature>
<evidence type="ECO:0000313" key="8">
    <source>
        <dbReference type="Proteomes" id="UP000581447"/>
    </source>
</evidence>
<dbReference type="InterPro" id="IPR009057">
    <property type="entry name" value="Homeodomain-like_sf"/>
</dbReference>
<dbReference type="SUPFAM" id="SSF46689">
    <property type="entry name" value="Homeodomain-like"/>
    <property type="match status" value="1"/>
</dbReference>
<reference evidence="7 8" key="1">
    <citation type="submission" date="2020-08" db="EMBL/GenBank/DDBJ databases">
        <title>Genomic Encyclopedia of Type Strains, Phase IV (KMG-IV): sequencing the most valuable type-strain genomes for metagenomic binning, comparative biology and taxonomic classification.</title>
        <authorList>
            <person name="Goeker M."/>
        </authorList>
    </citation>
    <scope>NUCLEOTIDE SEQUENCE [LARGE SCALE GENOMIC DNA]</scope>
    <source>
        <strain evidence="7 8">DSM 29050</strain>
    </source>
</reference>
<protein>
    <submittedName>
        <fullName evidence="7">AcrR family transcriptional regulator</fullName>
    </submittedName>
</protein>
<accession>A0A840B0K8</accession>
<evidence type="ECO:0000256" key="4">
    <source>
        <dbReference type="PROSITE-ProRule" id="PRU00335"/>
    </source>
</evidence>
<dbReference type="SUPFAM" id="SSF48498">
    <property type="entry name" value="Tetracyclin repressor-like, C-terminal domain"/>
    <property type="match status" value="1"/>
</dbReference>
<evidence type="ECO:0000313" key="7">
    <source>
        <dbReference type="EMBL" id="MBB3942144.1"/>
    </source>
</evidence>
<evidence type="ECO:0000256" key="3">
    <source>
        <dbReference type="ARBA" id="ARBA00023163"/>
    </source>
</evidence>
<evidence type="ECO:0000256" key="2">
    <source>
        <dbReference type="ARBA" id="ARBA00023125"/>
    </source>
</evidence>
<dbReference type="Gene3D" id="1.10.357.10">
    <property type="entry name" value="Tetracycline Repressor, domain 2"/>
    <property type="match status" value="1"/>
</dbReference>
<keyword evidence="1" id="KW-0805">Transcription regulation</keyword>
<dbReference type="PANTHER" id="PTHR47506:SF6">
    <property type="entry name" value="HTH-TYPE TRANSCRIPTIONAL REPRESSOR NEMR"/>
    <property type="match status" value="1"/>
</dbReference>
<dbReference type="InterPro" id="IPR036271">
    <property type="entry name" value="Tet_transcr_reg_TetR-rel_C_sf"/>
</dbReference>
<dbReference type="RefSeq" id="WP_183939492.1">
    <property type="nucleotide sequence ID" value="NZ_BAABBG010000001.1"/>
</dbReference>
<dbReference type="InterPro" id="IPR001647">
    <property type="entry name" value="HTH_TetR"/>
</dbReference>
<dbReference type="AlphaFoldDB" id="A0A840B0K8"/>
<keyword evidence="2 4" id="KW-0238">DNA-binding</keyword>
<dbReference type="EMBL" id="JACIEA010000001">
    <property type="protein sequence ID" value="MBB3942144.1"/>
    <property type="molecule type" value="Genomic_DNA"/>
</dbReference>
<evidence type="ECO:0000259" key="6">
    <source>
        <dbReference type="PROSITE" id="PS50977"/>
    </source>
</evidence>
<proteinExistence type="predicted"/>
<keyword evidence="8" id="KW-1185">Reference proteome</keyword>
<dbReference type="Proteomes" id="UP000581447">
    <property type="component" value="Unassembled WGS sequence"/>
</dbReference>
<sequence length="214" mass="24194">MISATQRKMRGAVQRRAPTEQPTKEKLLKTALNLLETHFPEDITGEMLLEHSGVSRGSLYHHFVDVSDLLELALVRKFSTQVDANIESLSNLMSASQSADQMYDGLCAITDITQAPENKRSRFVRARLIGFAEENDRLLERLGAEQKRLTDALTELFAAAQERGWMNKAFNPNTAALFIQAYTLGRVIDDISIDHIDQDSWNDLIKRVIKLVFC</sequence>
<dbReference type="GO" id="GO:0003677">
    <property type="term" value="F:DNA binding"/>
    <property type="evidence" value="ECO:0007669"/>
    <property type="project" value="UniProtKB-UniRule"/>
</dbReference>
<feature type="DNA-binding region" description="H-T-H motif" evidence="4">
    <location>
        <begin position="44"/>
        <end position="63"/>
    </location>
</feature>
<comment type="caution">
    <text evidence="7">The sequence shown here is derived from an EMBL/GenBank/DDBJ whole genome shotgun (WGS) entry which is preliminary data.</text>
</comment>
<feature type="domain" description="HTH tetR-type" evidence="6">
    <location>
        <begin position="21"/>
        <end position="81"/>
    </location>
</feature>
<evidence type="ECO:0000256" key="1">
    <source>
        <dbReference type="ARBA" id="ARBA00023015"/>
    </source>
</evidence>
<dbReference type="PROSITE" id="PS50977">
    <property type="entry name" value="HTH_TETR_2"/>
    <property type="match status" value="1"/>
</dbReference>
<keyword evidence="3" id="KW-0804">Transcription</keyword>
<evidence type="ECO:0000256" key="5">
    <source>
        <dbReference type="SAM" id="MobiDB-lite"/>
    </source>
</evidence>
<gene>
    <name evidence="7" type="ORF">GGR91_000366</name>
</gene>
<organism evidence="7 8">
    <name type="scientific">Sphingorhabdus rigui</name>
    <dbReference type="NCBI Taxonomy" id="1282858"/>
    <lineage>
        <taxon>Bacteria</taxon>
        <taxon>Pseudomonadati</taxon>
        <taxon>Pseudomonadota</taxon>
        <taxon>Alphaproteobacteria</taxon>
        <taxon>Sphingomonadales</taxon>
        <taxon>Sphingomonadaceae</taxon>
        <taxon>Sphingorhabdus</taxon>
    </lineage>
</organism>
<name>A0A840B0K8_9SPHN</name>
<dbReference type="PANTHER" id="PTHR47506">
    <property type="entry name" value="TRANSCRIPTIONAL REGULATORY PROTEIN"/>
    <property type="match status" value="1"/>
</dbReference>